<dbReference type="HOGENOM" id="CLU_042510_0_0_4"/>
<keyword evidence="5 7" id="KW-0067">ATP-binding</keyword>
<dbReference type="eggNOG" id="COG0664">
    <property type="taxonomic scope" value="Bacteria"/>
</dbReference>
<feature type="domain" description="Cyclic nucleotide-binding" evidence="9">
    <location>
        <begin position="297"/>
        <end position="394"/>
    </location>
</feature>
<evidence type="ECO:0000259" key="8">
    <source>
        <dbReference type="PROSITE" id="PS50011"/>
    </source>
</evidence>
<dbReference type="EMBL" id="CP001715">
    <property type="protein sequence ID" value="ACV33852.1"/>
    <property type="molecule type" value="Genomic_DNA"/>
</dbReference>
<dbReference type="PROSITE" id="PS50042">
    <property type="entry name" value="CNMP_BINDING_3"/>
    <property type="match status" value="1"/>
</dbReference>
<proteinExistence type="predicted"/>
<reference evidence="10" key="2">
    <citation type="submission" date="2009-09" db="EMBL/GenBank/DDBJ databases">
        <title>Complete sequence of chromosome of Candidatus Accumulibacter phosphatis clade IIA str. UW-1.</title>
        <authorList>
            <consortium name="US DOE Joint Genome Institute"/>
            <person name="Martin H.G."/>
            <person name="Ivanova N."/>
            <person name="Kunin V."/>
            <person name="Warnecke F."/>
            <person name="Barry K."/>
            <person name="He S."/>
            <person name="Salamov A."/>
            <person name="Szeto E."/>
            <person name="Dalin E."/>
            <person name="Pangilinan J.L."/>
            <person name="Lapidus A."/>
            <person name="Lowry S."/>
            <person name="Kyrpides N.C."/>
            <person name="McMahon K.D."/>
            <person name="Hugenholtz P."/>
        </authorList>
    </citation>
    <scope>NUCLEOTIDE SEQUENCE [LARGE SCALE GENOMIC DNA]</scope>
    <source>
        <strain evidence="10">UW-1</strain>
    </source>
</reference>
<organism evidence="10">
    <name type="scientific">Accumulibacter regalis</name>
    <dbReference type="NCBI Taxonomy" id="522306"/>
    <lineage>
        <taxon>Bacteria</taxon>
        <taxon>Pseudomonadati</taxon>
        <taxon>Pseudomonadota</taxon>
        <taxon>Betaproteobacteria</taxon>
        <taxon>Candidatus Accumulibacter</taxon>
    </lineage>
</organism>
<dbReference type="PANTHER" id="PTHR43289">
    <property type="entry name" value="MITOGEN-ACTIVATED PROTEIN KINASE KINASE KINASE 20-RELATED"/>
    <property type="match status" value="1"/>
</dbReference>
<evidence type="ECO:0000256" key="1">
    <source>
        <dbReference type="ARBA" id="ARBA00022535"/>
    </source>
</evidence>
<dbReference type="InterPro" id="IPR017441">
    <property type="entry name" value="Protein_kinase_ATP_BS"/>
</dbReference>
<dbReference type="CDD" id="cd14014">
    <property type="entry name" value="STKc_PknB_like"/>
    <property type="match status" value="1"/>
</dbReference>
<evidence type="ECO:0000256" key="5">
    <source>
        <dbReference type="ARBA" id="ARBA00022840"/>
    </source>
</evidence>
<dbReference type="Pfam" id="PF00069">
    <property type="entry name" value="Pkinase"/>
    <property type="match status" value="1"/>
</dbReference>
<dbReference type="SMART" id="SM00100">
    <property type="entry name" value="cNMP"/>
    <property type="match status" value="1"/>
</dbReference>
<gene>
    <name evidence="10" type="ordered locus">CAP2UW1_0501</name>
</gene>
<dbReference type="Gene3D" id="1.10.510.10">
    <property type="entry name" value="Transferase(Phosphotransferase) domain 1"/>
    <property type="match status" value="1"/>
</dbReference>
<dbReference type="InterPro" id="IPR000719">
    <property type="entry name" value="Prot_kinase_dom"/>
</dbReference>
<keyword evidence="4" id="KW-0418">Kinase</keyword>
<evidence type="ECO:0000256" key="4">
    <source>
        <dbReference type="ARBA" id="ARBA00022777"/>
    </source>
</evidence>
<dbReference type="AlphaFoldDB" id="C7RL30"/>
<evidence type="ECO:0000313" key="10">
    <source>
        <dbReference type="EMBL" id="ACV33852.1"/>
    </source>
</evidence>
<dbReference type="OrthoDB" id="9791419at2"/>
<dbReference type="SUPFAM" id="SSF51206">
    <property type="entry name" value="cAMP-binding domain-like"/>
    <property type="match status" value="1"/>
</dbReference>
<dbReference type="STRING" id="522306.CAP2UW1_0501"/>
<dbReference type="InterPro" id="IPR008271">
    <property type="entry name" value="Ser/Thr_kinase_AS"/>
</dbReference>
<feature type="binding site" evidence="7">
    <location>
        <position position="37"/>
    </location>
    <ligand>
        <name>ATP</name>
        <dbReference type="ChEBI" id="CHEBI:30616"/>
    </ligand>
</feature>
<dbReference type="GO" id="GO:0005524">
    <property type="term" value="F:ATP binding"/>
    <property type="evidence" value="ECO:0007669"/>
    <property type="project" value="UniProtKB-UniRule"/>
</dbReference>
<evidence type="ECO:0000256" key="2">
    <source>
        <dbReference type="ARBA" id="ARBA00022679"/>
    </source>
</evidence>
<protein>
    <submittedName>
        <fullName evidence="10">Cyclic nucleotide-binding protein</fullName>
    </submittedName>
</protein>
<evidence type="ECO:0000256" key="7">
    <source>
        <dbReference type="PROSITE-ProRule" id="PRU10141"/>
    </source>
</evidence>
<keyword evidence="1" id="KW-0140">cGMP</keyword>
<dbReference type="Gene3D" id="3.30.200.20">
    <property type="entry name" value="Phosphorylase Kinase, domain 1"/>
    <property type="match status" value="1"/>
</dbReference>
<evidence type="ECO:0000256" key="3">
    <source>
        <dbReference type="ARBA" id="ARBA00022741"/>
    </source>
</evidence>
<dbReference type="PROSITE" id="PS50011">
    <property type="entry name" value="PROTEIN_KINASE_DOM"/>
    <property type="match status" value="1"/>
</dbReference>
<dbReference type="PROSITE" id="PS00108">
    <property type="entry name" value="PROTEIN_KINASE_ST"/>
    <property type="match status" value="1"/>
</dbReference>
<evidence type="ECO:0000256" key="6">
    <source>
        <dbReference type="ARBA" id="ARBA00022992"/>
    </source>
</evidence>
<sequence length="450" mass="50620">MTEKIGKYEIIRPLGKGATAVVYLARDPALNRQVAIKLIRFGEDSAAMSRRLRKIFQTEDSIGRRLEHPNIVKVYDAVVEKDQAYLVMEYVDGGALDRFCAINRLLPMHRVIGIIFKCCLALDHAFRQGVVHRDIKPANIMIDANENPKITDFGLGLYLHKDMGKDSTFVMGVGSPAYMSPEQVKNYPLNHKTDLYSLGVLLFQLLTGRLPYRANNAATLVYKIVNMDAPSVCALNPNLPPGLDPIIRKALEKDLYNRYRSGAEFAKDLSAVRYQMLEEDETERDLARFETLRKLPFFAEFEDIELWEVLRISRWQRMAEKVVLIREGESHRKFGVIIDGFVEVSSNGRMICRLGASEVVGEMAFLHPSDSRRHATVVTLEPTEFLEINSAALELGSDELQDRFKNVLLVQVLARLREANRALTSLSGQTAVQGSLSASGLGLNPPLELL</sequence>
<dbReference type="SMART" id="SM00220">
    <property type="entry name" value="S_TKc"/>
    <property type="match status" value="1"/>
</dbReference>
<dbReference type="InterPro" id="IPR000595">
    <property type="entry name" value="cNMP-bd_dom"/>
</dbReference>
<dbReference type="SUPFAM" id="SSF56112">
    <property type="entry name" value="Protein kinase-like (PK-like)"/>
    <property type="match status" value="1"/>
</dbReference>
<dbReference type="InterPro" id="IPR011009">
    <property type="entry name" value="Kinase-like_dom_sf"/>
</dbReference>
<keyword evidence="2" id="KW-0808">Transferase</keyword>
<feature type="domain" description="Protein kinase" evidence="8">
    <location>
        <begin position="8"/>
        <end position="298"/>
    </location>
</feature>
<dbReference type="CDD" id="cd00038">
    <property type="entry name" value="CAP_ED"/>
    <property type="match status" value="1"/>
</dbReference>
<name>C7RL30_ACCRE</name>
<dbReference type="PROSITE" id="PS00107">
    <property type="entry name" value="PROTEIN_KINASE_ATP"/>
    <property type="match status" value="1"/>
</dbReference>
<dbReference type="Gene3D" id="2.60.120.10">
    <property type="entry name" value="Jelly Rolls"/>
    <property type="match status" value="1"/>
</dbReference>
<dbReference type="PANTHER" id="PTHR43289:SF6">
    <property type="entry name" value="SERINE_THREONINE-PROTEIN KINASE NEKL-3"/>
    <property type="match status" value="1"/>
</dbReference>
<dbReference type="Pfam" id="PF00027">
    <property type="entry name" value="cNMP_binding"/>
    <property type="match status" value="1"/>
</dbReference>
<reference evidence="10" key="1">
    <citation type="submission" date="2009-08" db="EMBL/GenBank/DDBJ databases">
        <authorList>
            <consortium name="US DOE Joint Genome Institute"/>
            <person name="Lucas S."/>
            <person name="Copeland A."/>
            <person name="Lapidus A."/>
            <person name="Glavina del Rio T."/>
            <person name="Dalin E."/>
            <person name="Tice H."/>
            <person name="Bruce D."/>
            <person name="Barry K."/>
            <person name="Pitluck S."/>
            <person name="Lowry S."/>
            <person name="Larimer F."/>
            <person name="Land M."/>
            <person name="Hauser L."/>
            <person name="Kyrpides N."/>
            <person name="Ivanova N."/>
            <person name="McMahon K.D."/>
            <person name="Hugenholtz P."/>
        </authorList>
    </citation>
    <scope>NUCLEOTIDE SEQUENCE</scope>
    <source>
        <strain evidence="10">UW-1</strain>
    </source>
</reference>
<dbReference type="InterPro" id="IPR018490">
    <property type="entry name" value="cNMP-bd_dom_sf"/>
</dbReference>
<keyword evidence="6" id="KW-0142">cGMP-binding</keyword>
<dbReference type="InterPro" id="IPR014710">
    <property type="entry name" value="RmlC-like_jellyroll"/>
</dbReference>
<dbReference type="GO" id="GO:0030553">
    <property type="term" value="F:cGMP binding"/>
    <property type="evidence" value="ECO:0007669"/>
    <property type="project" value="UniProtKB-KW"/>
</dbReference>
<accession>C7RL30</accession>
<dbReference type="KEGG" id="app:CAP2UW1_0501"/>
<evidence type="ECO:0000259" key="9">
    <source>
        <dbReference type="PROSITE" id="PS50042"/>
    </source>
</evidence>
<dbReference type="GO" id="GO:0004674">
    <property type="term" value="F:protein serine/threonine kinase activity"/>
    <property type="evidence" value="ECO:0007669"/>
    <property type="project" value="TreeGrafter"/>
</dbReference>
<dbReference type="eggNOG" id="COG0515">
    <property type="taxonomic scope" value="Bacteria"/>
</dbReference>
<keyword evidence="3 7" id="KW-0547">Nucleotide-binding</keyword>